<evidence type="ECO:0000256" key="3">
    <source>
        <dbReference type="ARBA" id="ARBA00022562"/>
    </source>
</evidence>
<dbReference type="GO" id="GO:0003700">
    <property type="term" value="F:DNA-binding transcription factor activity"/>
    <property type="evidence" value="ECO:0007669"/>
    <property type="project" value="InterPro"/>
</dbReference>
<proteinExistence type="predicted"/>
<comment type="subcellular location">
    <subcellularLocation>
        <location evidence="8">Host cytoplasm</location>
    </subcellularLocation>
    <subcellularLocation>
        <location evidence="8">Host nucleus</location>
        <location evidence="8">Host nucleolus</location>
    </subcellularLocation>
</comment>
<keyword evidence="4 8" id="KW-0509">mRNA transport</keyword>
<name>Q8USW2_HV1</name>
<comment type="subunit">
    <text evidence="8">Homomultimer; when bound to the RRE. Multimeric assembly is essential for activity.</text>
</comment>
<evidence type="ECO:0000256" key="8">
    <source>
        <dbReference type="RuleBase" id="RU364044"/>
    </source>
</evidence>
<accession>Q8USW2</accession>
<comment type="function">
    <text evidence="8">Escorts unspliced or incompletely spliced viral pre-mRNAs (late transcripts) out of the nucleus of infected cells. These pre-mRNAs carry a recognition sequence called Rev responsive element (RRE) located in the env gene, that is not present in fully spliced viral mRNAs (early transcripts). This function is essential since most viral proteins are translated from unspliced or partially spliced pre-mRNAs which cannot exit the nucleus by the pathway used by fully processed cellular mRNAs.</text>
</comment>
<dbReference type="GO" id="GO:0051028">
    <property type="term" value="P:mRNA transport"/>
    <property type="evidence" value="ECO:0007669"/>
    <property type="project" value="UniProtKB-KW"/>
</dbReference>
<reference evidence="9 10" key="1">
    <citation type="journal article" date="2002" name="J. Virol.">
        <title>Human immunodeficiency virus type 1 subtype C molecular phylogeny: consensus sequence for an AIDS vaccine design?</title>
        <authorList>
            <person name="Novitsky V."/>
            <person name="Smith U.R."/>
            <person name="Gilbert P."/>
            <person name="McLane M.F."/>
            <person name="Chigwedere P."/>
            <person name="Williamson C."/>
            <person name="Ndung'u T."/>
            <person name="Klein I."/>
            <person name="Chang S.Y."/>
            <person name="Peter T."/>
            <person name="Thior I."/>
            <person name="Foley B.T."/>
            <person name="Gaolekwe S."/>
            <person name="Rybak N."/>
            <person name="Gaseitsiwe S."/>
            <person name="Vannberg F."/>
            <person name="Marlink R."/>
            <person name="Lee T.H."/>
            <person name="Essex M."/>
        </authorList>
    </citation>
    <scope>NUCLEOTIDE SEQUENCE [LARGE SCALE GENOMIC DNA]</scope>
</reference>
<evidence type="ECO:0000313" key="10">
    <source>
        <dbReference type="Proteomes" id="UP000119046"/>
    </source>
</evidence>
<evidence type="ECO:0000256" key="7">
    <source>
        <dbReference type="ARBA" id="ARBA00031496"/>
    </source>
</evidence>
<evidence type="ECO:0000256" key="4">
    <source>
        <dbReference type="ARBA" id="ARBA00022816"/>
    </source>
</evidence>
<evidence type="ECO:0000256" key="5">
    <source>
        <dbReference type="ARBA" id="ARBA00022884"/>
    </source>
</evidence>
<dbReference type="Gene3D" id="6.10.140.630">
    <property type="match status" value="1"/>
</dbReference>
<dbReference type="GO" id="GO:0003723">
    <property type="term" value="F:RNA binding"/>
    <property type="evidence" value="ECO:0007669"/>
    <property type="project" value="UniProtKB-KW"/>
</dbReference>
<evidence type="ECO:0000313" key="9">
    <source>
        <dbReference type="EMBL" id="AAL34887.1"/>
    </source>
</evidence>
<dbReference type="GO" id="GO:0044196">
    <property type="term" value="C:host cell nucleolus"/>
    <property type="evidence" value="ECO:0007669"/>
    <property type="project" value="UniProtKB-SubCell"/>
</dbReference>
<evidence type="ECO:0000256" key="6">
    <source>
        <dbReference type="ARBA" id="ARBA00023200"/>
    </source>
</evidence>
<dbReference type="Proteomes" id="UP000119046">
    <property type="component" value="Genome"/>
</dbReference>
<keyword evidence="2 8" id="KW-0813">Transport</keyword>
<gene>
    <name evidence="8 9" type="primary">rev</name>
</gene>
<evidence type="ECO:0000256" key="2">
    <source>
        <dbReference type="ARBA" id="ARBA00022448"/>
    </source>
</evidence>
<dbReference type="EMBL" id="AF443111">
    <property type="protein sequence ID" value="AAL34887.1"/>
    <property type="molecule type" value="Genomic_DNA"/>
</dbReference>
<organism evidence="9 10">
    <name type="scientific">Human immunodeficiency virus type 1</name>
    <name type="common">HIV-1</name>
    <dbReference type="NCBI Taxonomy" id="11676"/>
    <lineage>
        <taxon>Viruses</taxon>
        <taxon>Riboviria</taxon>
        <taxon>Pararnavirae</taxon>
        <taxon>Artverviricota</taxon>
        <taxon>Revtraviricetes</taxon>
        <taxon>Ortervirales</taxon>
        <taxon>Retroviridae</taxon>
        <taxon>Orthoretrovirinae</taxon>
        <taxon>Lentivirus</taxon>
        <taxon>Lentivirus humimdef1</taxon>
    </lineage>
</organism>
<organismHost>
    <name type="scientific">Homo sapiens</name>
    <name type="common">Human</name>
    <dbReference type="NCBI Taxonomy" id="9606"/>
</organismHost>
<evidence type="ECO:0000256" key="1">
    <source>
        <dbReference type="ARBA" id="ARBA00020269"/>
    </source>
</evidence>
<sequence length="23" mass="2517">MAGRSGDSDEALLHAVRTIKILY</sequence>
<protein>
    <recommendedName>
        <fullName evidence="1 8">Protein Rev</fullName>
    </recommendedName>
    <alternativeName>
        <fullName evidence="7 8">Regulator of expression of viral proteins</fullName>
    </alternativeName>
</protein>
<keyword evidence="3 8" id="KW-1048">Host nucleus</keyword>
<dbReference type="InterPro" id="IPR000625">
    <property type="entry name" value="REV_protein"/>
</dbReference>
<keyword evidence="6 8" id="KW-1035">Host cytoplasm</keyword>
<keyword evidence="5 8" id="KW-0694">RNA-binding</keyword>
<dbReference type="Pfam" id="PF00424">
    <property type="entry name" value="REV"/>
    <property type="match status" value="1"/>
</dbReference>
<dbReference type="GO" id="GO:0030430">
    <property type="term" value="C:host cell cytoplasm"/>
    <property type="evidence" value="ECO:0007669"/>
    <property type="project" value="UniProtKB-SubCell"/>
</dbReference>